<protein>
    <submittedName>
        <fullName evidence="2">Uncharacterized protein</fullName>
    </submittedName>
</protein>
<sequence>MASTRGGHDACESKTLAPILPLELIQKITVLAARTHPWTKISLALSCRDICNWTARARWHTIIILNEAQARSLLECVRRHYPLPDDDVQPSPLHGAGSMKAQPLKEDAISLPASLSGCVKALFLHVMPTKPRNADLAMEYAEEILMCEPIAGDLDLLDIWRFGYEDGRQDSGDRYLVYMPRELTITYVLAAAYPQWPSFYQWHGDGTRLKRLHIIAADFEEPGGITMPYDGLARLRKGSISSSDAGLRYKADVVNEARPARRNDAVAATSGRPEPIELTHIRYDTARFSFKPPEIVAARLKPFFVELALPGTKSERRAEEVRALSELGAGGFRRLHLAWEAMSNEDAVNEYYMRPPYHWRSIFEHSAGSQTEEEHESTYGVYSGGWQAERRGAWTNSAQKSNDSFKTELIEAIGQQYGWRPGDPPGPGSQEIATPSEWQNKVLRDVERALRTKLEQNRTEEDEGPAQAANLTSRPPPRVRIAARAPSTIMRIGGKVPYEPEHRLAMFCCRAAGGLGAWDS</sequence>
<evidence type="ECO:0000313" key="2">
    <source>
        <dbReference type="EMBL" id="CEH18735.1"/>
    </source>
</evidence>
<accession>A0A0P1BP85</accession>
<reference evidence="2 3" key="1">
    <citation type="submission" date="2014-09" db="EMBL/GenBank/DDBJ databases">
        <authorList>
            <person name="Magalhaes I.L.F."/>
            <person name="Oliveira U."/>
            <person name="Santos F.R."/>
            <person name="Vidigal T.H.D.A."/>
            <person name="Brescovit A.D."/>
            <person name="Santos A.J."/>
        </authorList>
    </citation>
    <scope>NUCLEOTIDE SEQUENCE [LARGE SCALE GENOMIC DNA]</scope>
</reference>
<evidence type="ECO:0000313" key="3">
    <source>
        <dbReference type="Proteomes" id="UP000054845"/>
    </source>
</evidence>
<organism evidence="2 3">
    <name type="scientific">Ceraceosorus bombacis</name>
    <dbReference type="NCBI Taxonomy" id="401625"/>
    <lineage>
        <taxon>Eukaryota</taxon>
        <taxon>Fungi</taxon>
        <taxon>Dikarya</taxon>
        <taxon>Basidiomycota</taxon>
        <taxon>Ustilaginomycotina</taxon>
        <taxon>Exobasidiomycetes</taxon>
        <taxon>Ceraceosorales</taxon>
        <taxon>Ceraceosoraceae</taxon>
        <taxon>Ceraceosorus</taxon>
    </lineage>
</organism>
<dbReference type="EMBL" id="CCYA01000276">
    <property type="protein sequence ID" value="CEH18735.1"/>
    <property type="molecule type" value="Genomic_DNA"/>
</dbReference>
<name>A0A0P1BP85_9BASI</name>
<proteinExistence type="predicted"/>
<dbReference type="OrthoDB" id="3351822at2759"/>
<evidence type="ECO:0000256" key="1">
    <source>
        <dbReference type="SAM" id="MobiDB-lite"/>
    </source>
</evidence>
<feature type="region of interest" description="Disordered" evidence="1">
    <location>
        <begin position="454"/>
        <end position="474"/>
    </location>
</feature>
<keyword evidence="3" id="KW-1185">Reference proteome</keyword>
<dbReference type="Proteomes" id="UP000054845">
    <property type="component" value="Unassembled WGS sequence"/>
</dbReference>
<dbReference type="AlphaFoldDB" id="A0A0P1BP85"/>